<proteinExistence type="predicted"/>
<evidence type="ECO:0000313" key="3">
    <source>
        <dbReference type="Proteomes" id="UP000253420"/>
    </source>
</evidence>
<name>A0A368K2C1_9HYPH</name>
<feature type="region of interest" description="Disordered" evidence="1">
    <location>
        <begin position="22"/>
        <end position="75"/>
    </location>
</feature>
<evidence type="ECO:0000313" key="2">
    <source>
        <dbReference type="EMBL" id="RCS22120.1"/>
    </source>
</evidence>
<feature type="compositionally biased region" description="Basic and acidic residues" evidence="1">
    <location>
        <begin position="30"/>
        <end position="51"/>
    </location>
</feature>
<reference evidence="2 3" key="1">
    <citation type="submission" date="2018-07" db="EMBL/GenBank/DDBJ databases">
        <title>The draft genome of Phyllobacterium salinisoli.</title>
        <authorList>
            <person name="Liu L."/>
            <person name="Li L."/>
            <person name="Zhang X."/>
            <person name="Liang L."/>
        </authorList>
    </citation>
    <scope>NUCLEOTIDE SEQUENCE [LARGE SCALE GENOMIC DNA]</scope>
    <source>
        <strain evidence="2 3">LLAN61</strain>
    </source>
</reference>
<evidence type="ECO:0000256" key="1">
    <source>
        <dbReference type="SAM" id="MobiDB-lite"/>
    </source>
</evidence>
<gene>
    <name evidence="2" type="ORF">DUT91_19140</name>
</gene>
<dbReference type="EMBL" id="QOZG01000009">
    <property type="protein sequence ID" value="RCS22120.1"/>
    <property type="molecule type" value="Genomic_DNA"/>
</dbReference>
<organism evidence="2 3">
    <name type="scientific">Phyllobacterium salinisoli</name>
    <dbReference type="NCBI Taxonomy" id="1899321"/>
    <lineage>
        <taxon>Bacteria</taxon>
        <taxon>Pseudomonadati</taxon>
        <taxon>Pseudomonadota</taxon>
        <taxon>Alphaproteobacteria</taxon>
        <taxon>Hyphomicrobiales</taxon>
        <taxon>Phyllobacteriaceae</taxon>
        <taxon>Phyllobacterium</taxon>
    </lineage>
</organism>
<dbReference type="Proteomes" id="UP000253420">
    <property type="component" value="Unassembled WGS sequence"/>
</dbReference>
<comment type="caution">
    <text evidence="2">The sequence shown here is derived from an EMBL/GenBank/DDBJ whole genome shotgun (WGS) entry which is preliminary data.</text>
</comment>
<keyword evidence="3" id="KW-1185">Reference proteome</keyword>
<dbReference type="AlphaFoldDB" id="A0A368K2C1"/>
<protein>
    <submittedName>
        <fullName evidence="2">Uncharacterized protein</fullName>
    </submittedName>
</protein>
<accession>A0A368K2C1</accession>
<sequence length="75" mass="8097">MAMGKPETKLADLCAEPGITPAEALPVRQAKGESRTDGEKLLAGRKREPLKHAGRTASRLLRPLPPPCSRQQQGQ</sequence>